<keyword evidence="1" id="KW-0805">Transcription regulation</keyword>
<dbReference type="SMART" id="SM00342">
    <property type="entry name" value="HTH_ARAC"/>
    <property type="match status" value="1"/>
</dbReference>
<proteinExistence type="predicted"/>
<dbReference type="EMBL" id="SNWM01000001">
    <property type="protein sequence ID" value="TDO23876.1"/>
    <property type="molecule type" value="Genomic_DNA"/>
</dbReference>
<keyword evidence="3" id="KW-0804">Transcription</keyword>
<evidence type="ECO:0000256" key="2">
    <source>
        <dbReference type="ARBA" id="ARBA00023125"/>
    </source>
</evidence>
<dbReference type="PROSITE" id="PS01124">
    <property type="entry name" value="HTH_ARAC_FAMILY_2"/>
    <property type="match status" value="1"/>
</dbReference>
<evidence type="ECO:0000256" key="3">
    <source>
        <dbReference type="ARBA" id="ARBA00023163"/>
    </source>
</evidence>
<evidence type="ECO:0000313" key="5">
    <source>
        <dbReference type="EMBL" id="TDO23876.1"/>
    </source>
</evidence>
<organism evidence="5 6">
    <name type="scientific">Pedobacter duraquae</name>
    <dbReference type="NCBI Taxonomy" id="425511"/>
    <lineage>
        <taxon>Bacteria</taxon>
        <taxon>Pseudomonadati</taxon>
        <taxon>Bacteroidota</taxon>
        <taxon>Sphingobacteriia</taxon>
        <taxon>Sphingobacteriales</taxon>
        <taxon>Sphingobacteriaceae</taxon>
        <taxon>Pedobacter</taxon>
    </lineage>
</organism>
<dbReference type="Gene3D" id="1.10.10.60">
    <property type="entry name" value="Homeodomain-like"/>
    <property type="match status" value="1"/>
</dbReference>
<dbReference type="RefSeq" id="WP_133551417.1">
    <property type="nucleotide sequence ID" value="NZ_SNWM01000001.1"/>
</dbReference>
<dbReference type="GO" id="GO:0043565">
    <property type="term" value="F:sequence-specific DNA binding"/>
    <property type="evidence" value="ECO:0007669"/>
    <property type="project" value="InterPro"/>
</dbReference>
<dbReference type="InterPro" id="IPR050204">
    <property type="entry name" value="AraC_XylS_family_regulators"/>
</dbReference>
<accession>A0A4R6IPF2</accession>
<dbReference type="Pfam" id="PF12833">
    <property type="entry name" value="HTH_18"/>
    <property type="match status" value="1"/>
</dbReference>
<dbReference type="InterPro" id="IPR018060">
    <property type="entry name" value="HTH_AraC"/>
</dbReference>
<keyword evidence="6" id="KW-1185">Reference proteome</keyword>
<dbReference type="AlphaFoldDB" id="A0A4R6IPF2"/>
<dbReference type="GO" id="GO:0003700">
    <property type="term" value="F:DNA-binding transcription factor activity"/>
    <property type="evidence" value="ECO:0007669"/>
    <property type="project" value="InterPro"/>
</dbReference>
<comment type="caution">
    <text evidence="5">The sequence shown here is derived from an EMBL/GenBank/DDBJ whole genome shotgun (WGS) entry which is preliminary data.</text>
</comment>
<evidence type="ECO:0000313" key="6">
    <source>
        <dbReference type="Proteomes" id="UP000295499"/>
    </source>
</evidence>
<feature type="domain" description="HTH araC/xylS-type" evidence="4">
    <location>
        <begin position="143"/>
        <end position="243"/>
    </location>
</feature>
<keyword evidence="2" id="KW-0238">DNA-binding</keyword>
<dbReference type="OrthoDB" id="323290at2"/>
<dbReference type="PANTHER" id="PTHR46796">
    <property type="entry name" value="HTH-TYPE TRANSCRIPTIONAL ACTIVATOR RHAS-RELATED"/>
    <property type="match status" value="1"/>
</dbReference>
<dbReference type="InterPro" id="IPR046532">
    <property type="entry name" value="DUF6597"/>
</dbReference>
<sequence length="243" mass="27806">MSYQQFQPDPRLSAFIDAYWTADGVGTAGSVQKILPDGCVDILVNIGEDFFTDDHFTFKNEQAYLVGTMTRFKYSRMLPGSVILGIRFKPGGFAAFFKFDSLHNLTDQTIPFDQKLIPEVFALNSNFINNLDIFFLSRLNPTNTSLTLITETISAYHGQIQVTELAKRYCITTRQLERVFKQHIGVSPKELINISRFQFAMEKIRQNQSTRSLMQIAFECGYYDHAHLSNEIKKYSGDVPSFF</sequence>
<dbReference type="Proteomes" id="UP000295499">
    <property type="component" value="Unassembled WGS sequence"/>
</dbReference>
<gene>
    <name evidence="5" type="ORF">CLV32_0162</name>
</gene>
<evidence type="ECO:0000259" key="4">
    <source>
        <dbReference type="PROSITE" id="PS01124"/>
    </source>
</evidence>
<evidence type="ECO:0000256" key="1">
    <source>
        <dbReference type="ARBA" id="ARBA00023015"/>
    </source>
</evidence>
<dbReference type="PANTHER" id="PTHR46796:SF13">
    <property type="entry name" value="HTH-TYPE TRANSCRIPTIONAL ACTIVATOR RHAS"/>
    <property type="match status" value="1"/>
</dbReference>
<reference evidence="5 6" key="1">
    <citation type="submission" date="2019-03" db="EMBL/GenBank/DDBJ databases">
        <title>Genomic Encyclopedia of Archaeal and Bacterial Type Strains, Phase II (KMG-II): from individual species to whole genera.</title>
        <authorList>
            <person name="Goeker M."/>
        </authorList>
    </citation>
    <scope>NUCLEOTIDE SEQUENCE [LARGE SCALE GENOMIC DNA]</scope>
    <source>
        <strain evidence="5 6">DSM 19034</strain>
    </source>
</reference>
<dbReference type="Pfam" id="PF20240">
    <property type="entry name" value="DUF6597"/>
    <property type="match status" value="1"/>
</dbReference>
<protein>
    <submittedName>
        <fullName evidence="5">Helix-turn-helix protein</fullName>
    </submittedName>
</protein>
<name>A0A4R6IPF2_9SPHI</name>